<reference evidence="2" key="1">
    <citation type="journal article" date="2020" name="Stud. Mycol.">
        <title>101 Dothideomycetes genomes: a test case for predicting lifestyles and emergence of pathogens.</title>
        <authorList>
            <person name="Haridas S."/>
            <person name="Albert R."/>
            <person name="Binder M."/>
            <person name="Bloem J."/>
            <person name="Labutti K."/>
            <person name="Salamov A."/>
            <person name="Andreopoulos B."/>
            <person name="Baker S."/>
            <person name="Barry K."/>
            <person name="Bills G."/>
            <person name="Bluhm B."/>
            <person name="Cannon C."/>
            <person name="Castanera R."/>
            <person name="Culley D."/>
            <person name="Daum C."/>
            <person name="Ezra D."/>
            <person name="Gonzalez J."/>
            <person name="Henrissat B."/>
            <person name="Kuo A."/>
            <person name="Liang C."/>
            <person name="Lipzen A."/>
            <person name="Lutzoni F."/>
            <person name="Magnuson J."/>
            <person name="Mondo S."/>
            <person name="Nolan M."/>
            <person name="Ohm R."/>
            <person name="Pangilinan J."/>
            <person name="Park H.-J."/>
            <person name="Ramirez L."/>
            <person name="Alfaro M."/>
            <person name="Sun H."/>
            <person name="Tritt A."/>
            <person name="Yoshinaga Y."/>
            <person name="Zwiers L.-H."/>
            <person name="Turgeon B."/>
            <person name="Goodwin S."/>
            <person name="Spatafora J."/>
            <person name="Crous P."/>
            <person name="Grigoriev I."/>
        </authorList>
    </citation>
    <scope>NUCLEOTIDE SEQUENCE</scope>
    <source>
        <strain evidence="2">CBS 133067</strain>
    </source>
</reference>
<dbReference type="SUPFAM" id="SSF81383">
    <property type="entry name" value="F-box domain"/>
    <property type="match status" value="1"/>
</dbReference>
<proteinExistence type="predicted"/>
<feature type="domain" description="F-box" evidence="1">
    <location>
        <begin position="89"/>
        <end position="136"/>
    </location>
</feature>
<dbReference type="EMBL" id="ML978143">
    <property type="protein sequence ID" value="KAF2092657.1"/>
    <property type="molecule type" value="Genomic_DNA"/>
</dbReference>
<dbReference type="Proteomes" id="UP000799772">
    <property type="component" value="Unassembled WGS sequence"/>
</dbReference>
<gene>
    <name evidence="2" type="ORF">NA57DRAFT_82025</name>
</gene>
<evidence type="ECO:0000259" key="1">
    <source>
        <dbReference type="Pfam" id="PF12937"/>
    </source>
</evidence>
<name>A0A9P4I5W1_9PEZI</name>
<dbReference type="CDD" id="cd09917">
    <property type="entry name" value="F-box_SF"/>
    <property type="match status" value="1"/>
</dbReference>
<dbReference type="InterPro" id="IPR036047">
    <property type="entry name" value="F-box-like_dom_sf"/>
</dbReference>
<sequence>MLTPQPTSRAAWRGWRPSRLGALALPPSFNILSSSTTVSSPIWRPAPWQQVEMRVKWVGPAFRRFSKDRQAEPCSEPLSTEPSRDASIAGLPEEILLDILLFIRHTADQWTFSNCSLTCRRWYRICFPILYSDVVLQSGTCSMEPYESAPKRDKEKLGIRVGAFTSALDTRMELIRSLTLRTASCNIDWPKWRPRIRLDRRRSERDHWFPNLCRTLPHLPNLTTFSLKVGDCGQRVLWTPHSRIIEVLDILPESVVNLEVDTMGADFATAGPSHIPSHICPSISKAIPRLRVLRIRLRFLCTDLFDCLEDIKTDSVTDTVQIPTSNLETALLVFTPRLGTVGSQSSLLQTRLCGTFDRPQNGEAYDHMSIYCHGLCASEKLPRLKSFSLIDRMADANEGHGYQVYNPMKDESNNVTYMSAFEQGLLYSEAESALFQELPVLAPSQPAPEDFIRLAMIAEAKGAWVDSSWRSRHLACFEDC</sequence>
<protein>
    <recommendedName>
        <fullName evidence="1">F-box domain-containing protein</fullName>
    </recommendedName>
</protein>
<evidence type="ECO:0000313" key="3">
    <source>
        <dbReference type="Proteomes" id="UP000799772"/>
    </source>
</evidence>
<evidence type="ECO:0000313" key="2">
    <source>
        <dbReference type="EMBL" id="KAF2092657.1"/>
    </source>
</evidence>
<dbReference type="Pfam" id="PF12937">
    <property type="entry name" value="F-box-like"/>
    <property type="match status" value="1"/>
</dbReference>
<comment type="caution">
    <text evidence="2">The sequence shown here is derived from an EMBL/GenBank/DDBJ whole genome shotgun (WGS) entry which is preliminary data.</text>
</comment>
<dbReference type="InterPro" id="IPR001810">
    <property type="entry name" value="F-box_dom"/>
</dbReference>
<dbReference type="Gene3D" id="1.20.1280.50">
    <property type="match status" value="1"/>
</dbReference>
<dbReference type="OrthoDB" id="4192220at2759"/>
<dbReference type="AlphaFoldDB" id="A0A9P4I5W1"/>
<accession>A0A9P4I5W1</accession>
<organism evidence="2 3">
    <name type="scientific">Rhizodiscina lignyota</name>
    <dbReference type="NCBI Taxonomy" id="1504668"/>
    <lineage>
        <taxon>Eukaryota</taxon>
        <taxon>Fungi</taxon>
        <taxon>Dikarya</taxon>
        <taxon>Ascomycota</taxon>
        <taxon>Pezizomycotina</taxon>
        <taxon>Dothideomycetes</taxon>
        <taxon>Pleosporomycetidae</taxon>
        <taxon>Aulographales</taxon>
        <taxon>Rhizodiscinaceae</taxon>
        <taxon>Rhizodiscina</taxon>
    </lineage>
</organism>
<keyword evidence="3" id="KW-1185">Reference proteome</keyword>